<reference evidence="3" key="1">
    <citation type="journal article" date="2013" name="Genome Res.">
        <title>A second-generation assembly of the Drosophila simulans genome provides new insights into patterns of lineage-specific divergence.</title>
        <authorList>
            <person name="Hu T.T."/>
            <person name="Eisen M.B."/>
            <person name="Thornton K.R."/>
            <person name="Andolfatto P."/>
        </authorList>
    </citation>
    <scope>NUCLEOTIDE SEQUENCE [LARGE SCALE GENOMIC DNA]</scope>
    <source>
        <strain evidence="3">W501</strain>
    </source>
</reference>
<organism evidence="3">
    <name type="scientific">Drosophila simulans</name>
    <name type="common">Fruit fly</name>
    <dbReference type="NCBI Taxonomy" id="7240"/>
    <lineage>
        <taxon>Eukaryota</taxon>
        <taxon>Metazoa</taxon>
        <taxon>Ecdysozoa</taxon>
        <taxon>Arthropoda</taxon>
        <taxon>Hexapoda</taxon>
        <taxon>Insecta</taxon>
        <taxon>Pterygota</taxon>
        <taxon>Neoptera</taxon>
        <taxon>Endopterygota</taxon>
        <taxon>Diptera</taxon>
        <taxon>Brachycera</taxon>
        <taxon>Muscomorpha</taxon>
        <taxon>Ephydroidea</taxon>
        <taxon>Drosophilidae</taxon>
        <taxon>Drosophila</taxon>
        <taxon>Sophophora</taxon>
    </lineage>
</organism>
<dbReference type="GO" id="GO:0062129">
    <property type="term" value="C:chitin-based extracellular matrix"/>
    <property type="evidence" value="ECO:0007669"/>
    <property type="project" value="TreeGrafter"/>
</dbReference>
<evidence type="ECO:0000256" key="2">
    <source>
        <dbReference type="PROSITE-ProRule" id="PRU00497"/>
    </source>
</evidence>
<accession>A0A0J9UIS7</accession>
<proteinExistence type="predicted"/>
<dbReference type="EMBL" id="CM002912">
    <property type="protein sequence ID" value="KMY98890.1"/>
    <property type="molecule type" value="Genomic_DNA"/>
</dbReference>
<dbReference type="PANTHER" id="PTHR10380:SF237">
    <property type="entry name" value="CUTICULAR PROTEIN 65AU, ISOFORM A-RELATED"/>
    <property type="match status" value="1"/>
</dbReference>
<dbReference type="PROSITE" id="PS00233">
    <property type="entry name" value="CHIT_BIND_RR_1"/>
    <property type="match status" value="1"/>
</dbReference>
<dbReference type="PRINTS" id="PR00947">
    <property type="entry name" value="CUTICLE"/>
</dbReference>
<sequence>MSFLASAVKVVWVDRVSHREYLQNIADQPQSHHSESSLSRRHTNSSKSAKMIRYMLVASAVLACAYGAATYNPNADATIVKFDSDFQPEGDYKYHYETSNGISAAEAGSLRNEAIGEFSWTSPEGQLVKISYVAGENGYLPEGDLLPTPPPIPDAILKSLEYIRTH</sequence>
<dbReference type="Bgee" id="FBgn0185951">
    <property type="expression patterns" value="Expressed in embryo and 3 other cell types or tissues"/>
</dbReference>
<dbReference type="GO" id="GO:0008010">
    <property type="term" value="F:structural constituent of chitin-based larval cuticle"/>
    <property type="evidence" value="ECO:0007669"/>
    <property type="project" value="TreeGrafter"/>
</dbReference>
<dbReference type="PROSITE" id="PS51155">
    <property type="entry name" value="CHIT_BIND_RR_2"/>
    <property type="match status" value="1"/>
</dbReference>
<evidence type="ECO:0000313" key="3">
    <source>
        <dbReference type="EMBL" id="KMY98890.1"/>
    </source>
</evidence>
<dbReference type="PANTHER" id="PTHR10380">
    <property type="entry name" value="CUTICLE PROTEIN"/>
    <property type="match status" value="1"/>
</dbReference>
<gene>
    <name evidence="3" type="primary">Dsim\GD14266</name>
    <name evidence="3" type="ORF">Dsimw501_GD14266</name>
</gene>
<reference evidence="3" key="3">
    <citation type="submission" date="2015-04" db="EMBL/GenBank/DDBJ databases">
        <authorList>
            <consortium name="FlyBase"/>
        </authorList>
    </citation>
    <scope>NUCLEOTIDE SEQUENCE</scope>
    <source>
        <strain evidence="3">W501</strain>
    </source>
</reference>
<dbReference type="InterPro" id="IPR050468">
    <property type="entry name" value="Cuticle_Struct_Prot"/>
</dbReference>
<evidence type="ECO:0000256" key="1">
    <source>
        <dbReference type="ARBA" id="ARBA00022460"/>
    </source>
</evidence>
<keyword evidence="1 2" id="KW-0193">Cuticle</keyword>
<dbReference type="AlphaFoldDB" id="A0A0J9UIS7"/>
<reference evidence="3" key="2">
    <citation type="submission" date="2014-06" db="EMBL/GenBank/DDBJ databases">
        <authorList>
            <person name="Hu T."/>
            <person name="Eisen M.B."/>
            <person name="Thornton K.R."/>
            <person name="Andolfatto P."/>
        </authorList>
    </citation>
    <scope>NUCLEOTIDE SEQUENCE</scope>
    <source>
        <strain evidence="3">W501</strain>
    </source>
</reference>
<dbReference type="InterPro" id="IPR031311">
    <property type="entry name" value="CHIT_BIND_RR_consensus"/>
</dbReference>
<name>A0A0J9UIS7_DROSI</name>
<dbReference type="OrthoDB" id="6343684at2759"/>
<dbReference type="InterPro" id="IPR000618">
    <property type="entry name" value="Insect_cuticle"/>
</dbReference>
<dbReference type="Proteomes" id="UP000035880">
    <property type="component" value="Chromosome 3L"/>
</dbReference>
<dbReference type="Pfam" id="PF00379">
    <property type="entry name" value="Chitin_bind_4"/>
    <property type="match status" value="1"/>
</dbReference>
<protein>
    <submittedName>
        <fullName evidence="3">Uncharacterized protein, isoform A</fullName>
    </submittedName>
</protein>